<organism evidence="4 7">
    <name type="scientific">Pseudoduganella umbonata</name>
    <dbReference type="NCBI Taxonomy" id="864828"/>
    <lineage>
        <taxon>Bacteria</taxon>
        <taxon>Pseudomonadati</taxon>
        <taxon>Pseudomonadota</taxon>
        <taxon>Betaproteobacteria</taxon>
        <taxon>Burkholderiales</taxon>
        <taxon>Oxalobacteraceae</taxon>
        <taxon>Telluria group</taxon>
        <taxon>Pseudoduganella</taxon>
    </lineage>
</organism>
<proteinExistence type="predicted"/>
<accession>A0A4P8HPM0</accession>
<dbReference type="Pfam" id="PF13439">
    <property type="entry name" value="Glyco_transf_4"/>
    <property type="match status" value="1"/>
</dbReference>
<dbReference type="GO" id="GO:0016757">
    <property type="term" value="F:glycosyltransferase activity"/>
    <property type="evidence" value="ECO:0007669"/>
    <property type="project" value="InterPro"/>
</dbReference>
<dbReference type="EMBL" id="CP040017">
    <property type="protein sequence ID" value="QCP11683.1"/>
    <property type="molecule type" value="Genomic_DNA"/>
</dbReference>
<dbReference type="InterPro" id="IPR001296">
    <property type="entry name" value="Glyco_trans_1"/>
</dbReference>
<keyword evidence="1 4" id="KW-0808">Transferase</keyword>
<name>A0A4P8HPM0_9BURK</name>
<dbReference type="Pfam" id="PF00534">
    <property type="entry name" value="Glycos_transf_1"/>
    <property type="match status" value="2"/>
</dbReference>
<dbReference type="Gene3D" id="3.40.50.2000">
    <property type="entry name" value="Glycogen Phosphorylase B"/>
    <property type="match status" value="3"/>
</dbReference>
<protein>
    <submittedName>
        <fullName evidence="4 5">Glycosyltransferase</fullName>
    </submittedName>
</protein>
<dbReference type="PANTHER" id="PTHR46401">
    <property type="entry name" value="GLYCOSYLTRANSFERASE WBBK-RELATED"/>
    <property type="match status" value="1"/>
</dbReference>
<dbReference type="GO" id="GO:0009103">
    <property type="term" value="P:lipopolysaccharide biosynthetic process"/>
    <property type="evidence" value="ECO:0007669"/>
    <property type="project" value="TreeGrafter"/>
</dbReference>
<dbReference type="EMBL" id="JACHXS010000002">
    <property type="protein sequence ID" value="MBB3220856.1"/>
    <property type="molecule type" value="Genomic_DNA"/>
</dbReference>
<dbReference type="AlphaFoldDB" id="A0A4P8HPM0"/>
<gene>
    <name evidence="5" type="ORF">FCL38_15585</name>
    <name evidence="4" type="ORF">FHS02_001655</name>
</gene>
<evidence type="ECO:0000313" key="6">
    <source>
        <dbReference type="Proteomes" id="UP000298763"/>
    </source>
</evidence>
<dbReference type="CDD" id="cd03809">
    <property type="entry name" value="GT4_MtfB-like"/>
    <property type="match status" value="1"/>
</dbReference>
<dbReference type="InterPro" id="IPR028098">
    <property type="entry name" value="Glyco_trans_4-like_N"/>
</dbReference>
<evidence type="ECO:0000256" key="1">
    <source>
        <dbReference type="ARBA" id="ARBA00022679"/>
    </source>
</evidence>
<dbReference type="RefSeq" id="WP_137314530.1">
    <property type="nucleotide sequence ID" value="NZ_CP040017.1"/>
</dbReference>
<feature type="domain" description="Glycosyl transferase family 1" evidence="2">
    <location>
        <begin position="218"/>
        <end position="380"/>
    </location>
</feature>
<evidence type="ECO:0000259" key="3">
    <source>
        <dbReference type="Pfam" id="PF13439"/>
    </source>
</evidence>
<feature type="domain" description="Glycosyltransferase subfamily 4-like N-terminal" evidence="3">
    <location>
        <begin position="18"/>
        <end position="201"/>
    </location>
</feature>
<dbReference type="Proteomes" id="UP000584325">
    <property type="component" value="Unassembled WGS sequence"/>
</dbReference>
<dbReference type="CDD" id="cd03801">
    <property type="entry name" value="GT4_PimA-like"/>
    <property type="match status" value="1"/>
</dbReference>
<reference evidence="5 6" key="1">
    <citation type="submission" date="2019-05" db="EMBL/GenBank/DDBJ databases">
        <title>Draft Genome Sequences of Six Type Strains of the Genus Massilia.</title>
        <authorList>
            <person name="Miess H."/>
            <person name="Frediansyhah A."/>
            <person name="Gross H."/>
        </authorList>
    </citation>
    <scope>NUCLEOTIDE SEQUENCE [LARGE SCALE GENOMIC DNA]</scope>
    <source>
        <strain evidence="5 6">DSMZ 26121</strain>
    </source>
</reference>
<evidence type="ECO:0000313" key="7">
    <source>
        <dbReference type="Proteomes" id="UP000584325"/>
    </source>
</evidence>
<evidence type="ECO:0000259" key="2">
    <source>
        <dbReference type="Pfam" id="PF00534"/>
    </source>
</evidence>
<reference evidence="4 7" key="2">
    <citation type="submission" date="2020-08" db="EMBL/GenBank/DDBJ databases">
        <title>Genomic Encyclopedia of Type Strains, Phase III (KMG-III): the genomes of soil and plant-associated and newly described type strains.</title>
        <authorList>
            <person name="Whitman W."/>
        </authorList>
    </citation>
    <scope>NUCLEOTIDE SEQUENCE [LARGE SCALE GENOMIC DNA]</scope>
    <source>
        <strain evidence="4 7">CECT 7753</strain>
    </source>
</reference>
<dbReference type="Proteomes" id="UP000298763">
    <property type="component" value="Chromosome"/>
</dbReference>
<evidence type="ECO:0000313" key="4">
    <source>
        <dbReference type="EMBL" id="MBB3220856.1"/>
    </source>
</evidence>
<dbReference type="PANTHER" id="PTHR46401:SF2">
    <property type="entry name" value="GLYCOSYLTRANSFERASE WBBK-RELATED"/>
    <property type="match status" value="1"/>
</dbReference>
<keyword evidence="6" id="KW-1185">Reference proteome</keyword>
<sequence>MRIVIDLQASQASSANRGIGRYSLALATAMARRAGPHELHLVLNNHFPDSIASLRRAFDGLLPASRIHTFDVPAPIAEYDKANAWRIRAAEQLREHFIASLKPDVVHVASLFEGLGDNAVASVAHGTGRFDTAVTLYDLIPLQAKEKYLAEPHVANWYYRKLQGLKNAELLLGISGYTADEAVSVLQLPQDRVVNISSAVDDIFQPQPLAPAEREALRQRYGLHREFIMYTGGIDYRKNIEGLITAYAALPADTRRRYQLAIVCNVHEGDRIRLQRHAEAAGVPRGDLVLTGFVPDADLVALYNSTALFVFPSLQEGFGLPALEAMACGAPVIGSNTTSIPEVIGRPDALFDPGRVDDIAAHMQAVLGDEQFAQSLREHGLRQAKLFSWDESARRTLEAFEDVHRRAAPARQAVAALEPAAPARRRRLAYVSPLPPERSGIADYSAELLPELARYYDIDVILAQDTLTDTWVAANFPQRSVAWFDDHAHEFDRILYHFGNSSFHSHMFGLLERHPGIVVLHDFFLSGIVNYLEPAAPYPNAYCRAIYESHGYYALTDEIVHGREYSLYQCPANQAVLSQASGMIVHSEHSRELADAWYGAGTAADWQMIPLLRVLPGHIDRDGARRKLGIADGDFVVCTFGLLGLTKCNDKLLEAWLNSSLGSDERCHLVFVGENNILQFGRDLVARIGDHPRIRITGFASQELYRLYLAAADCAVQLRSRSRGETSATVLDCLAYRLPTVINAHGSAAEVADDVAIKLPDQFTEQELADAILRLRHDRQMAQDLSQRAGAYMRKVHHPAHIGAMYRDTIERFAHDSAGARYRELMASLGAIGTAAEPSEDDLAQTALCIATNRLVRGKRQLLIDVDDLIAGTRPEAQAAAQRSLVRRLLQAPPPGYRVEPVRRDERGVFRYARRYTLDRLIDRPELVLDDSVIEFHPHDSFLMFCGAADDGTPPQAQSNRGLHCATVRLLPDEGAMPSGLAGNATVLRAELAGAADLPWAGAVPPRAHGSAGTPMLADQLPAGADALAPLAGASLVLDRGTGDPAILFAALASGLPAFIAAEAVDNMVDRRHAA</sequence>
<dbReference type="OrthoDB" id="433681at2"/>
<dbReference type="SUPFAM" id="SSF53756">
    <property type="entry name" value="UDP-Glycosyltransferase/glycogen phosphorylase"/>
    <property type="match status" value="2"/>
</dbReference>
<feature type="domain" description="Glycosyl transferase family 1" evidence="2">
    <location>
        <begin position="621"/>
        <end position="789"/>
    </location>
</feature>
<evidence type="ECO:0000313" key="5">
    <source>
        <dbReference type="EMBL" id="QCP11683.1"/>
    </source>
</evidence>